<proteinExistence type="predicted"/>
<evidence type="ECO:0000259" key="5">
    <source>
        <dbReference type="PROSITE" id="PS50222"/>
    </source>
</evidence>
<evidence type="ECO:0000313" key="6">
    <source>
        <dbReference type="EMBL" id="EFJ48516.1"/>
    </source>
</evidence>
<dbReference type="SUPFAM" id="SSF47473">
    <property type="entry name" value="EF-hand"/>
    <property type="match status" value="1"/>
</dbReference>
<dbReference type="PROSITE" id="PS00018">
    <property type="entry name" value="EF_HAND_1"/>
    <property type="match status" value="2"/>
</dbReference>
<dbReference type="RefSeq" id="XP_002950315.1">
    <property type="nucleotide sequence ID" value="XM_002950269.1"/>
</dbReference>
<dbReference type="CDD" id="cd00051">
    <property type="entry name" value="EFh"/>
    <property type="match status" value="2"/>
</dbReference>
<keyword evidence="2" id="KW-0677">Repeat</keyword>
<dbReference type="Gene3D" id="1.10.238.10">
    <property type="entry name" value="EF-hand"/>
    <property type="match status" value="2"/>
</dbReference>
<dbReference type="Pfam" id="PF13499">
    <property type="entry name" value="EF-hand_7"/>
    <property type="match status" value="1"/>
</dbReference>
<dbReference type="EMBL" id="GL378339">
    <property type="protein sequence ID" value="EFJ48516.1"/>
    <property type="molecule type" value="Genomic_DNA"/>
</dbReference>
<evidence type="ECO:0000313" key="7">
    <source>
        <dbReference type="Proteomes" id="UP000001058"/>
    </source>
</evidence>
<dbReference type="Proteomes" id="UP000001058">
    <property type="component" value="Unassembled WGS sequence"/>
</dbReference>
<dbReference type="PANTHER" id="PTHR34524:SF6">
    <property type="entry name" value="CALCYPHOSINE LIKE"/>
    <property type="match status" value="1"/>
</dbReference>
<gene>
    <name evidence="6" type="primary">mot6</name>
    <name evidence="6" type="ORF">VOLCADRAFT_120868</name>
</gene>
<feature type="region of interest" description="Disordered" evidence="4">
    <location>
        <begin position="1"/>
        <end position="58"/>
    </location>
</feature>
<dbReference type="OrthoDB" id="444540at2759"/>
<protein>
    <submittedName>
        <fullName evidence="6">Uncharacterized protein mot6</fullName>
    </submittedName>
</protein>
<dbReference type="PANTHER" id="PTHR34524">
    <property type="entry name" value="CALCYPHOSIN"/>
    <property type="match status" value="1"/>
</dbReference>
<feature type="domain" description="EF-hand" evidence="5">
    <location>
        <begin position="222"/>
        <end position="257"/>
    </location>
</feature>
<dbReference type="SMART" id="SM00054">
    <property type="entry name" value="EFh"/>
    <property type="match status" value="3"/>
</dbReference>
<sequence>MSALNPARNATRVQAPPGGHSSISLYGDVPSPSKAPPTSPPEADPAAEQPGDEVAEVSEVEQAVPLDDAPAMEVLKLQAIGAIAAATDAPDVREAISTMLKQLQISSEAQAAKAAAEAAPEPAPVEDEDAKKAEVALAAFKAALKLRGTHGIISVGKKFRSMDDDGNHKLTYDEFKKGLHELKLHLSEADLMRLFRRFDRDASGFISFDELLEGLRGELSERRLDMVKRCFKVLDTTGDGKVSLADLERRYDASRHPDVIAGVKSQRMVLLEFLGVFESAGGGAKGDGQVDFNEFKTYYTLISANIDEGKSGDDYFELMMRNVWHVSGGEGWCANTSCKRVLVVLEDDSQKVVEVTDDFDVDVKDPVAVKAKLVEQGLKGIKNVALYGDMNVPSSPSPATPADATASPRIGRRMHFPEHVKSSIVFG</sequence>
<organism evidence="7">
    <name type="scientific">Volvox carteri f. nagariensis</name>
    <dbReference type="NCBI Taxonomy" id="3068"/>
    <lineage>
        <taxon>Eukaryota</taxon>
        <taxon>Viridiplantae</taxon>
        <taxon>Chlorophyta</taxon>
        <taxon>core chlorophytes</taxon>
        <taxon>Chlorophyceae</taxon>
        <taxon>CS clade</taxon>
        <taxon>Chlamydomonadales</taxon>
        <taxon>Volvocaceae</taxon>
        <taxon>Volvox</taxon>
    </lineage>
</organism>
<dbReference type="KEGG" id="vcn:VOLCADRAFT_120868"/>
<evidence type="ECO:0000256" key="4">
    <source>
        <dbReference type="SAM" id="MobiDB-lite"/>
    </source>
</evidence>
<dbReference type="InterPro" id="IPR018247">
    <property type="entry name" value="EF_Hand_1_Ca_BS"/>
</dbReference>
<accession>D8TV52</accession>
<dbReference type="PROSITE" id="PS50222">
    <property type="entry name" value="EF_HAND_2"/>
    <property type="match status" value="3"/>
</dbReference>
<evidence type="ECO:0000256" key="2">
    <source>
        <dbReference type="ARBA" id="ARBA00022737"/>
    </source>
</evidence>
<dbReference type="InterPro" id="IPR002048">
    <property type="entry name" value="EF_hand_dom"/>
</dbReference>
<dbReference type="GO" id="GO:0005509">
    <property type="term" value="F:calcium ion binding"/>
    <property type="evidence" value="ECO:0007669"/>
    <property type="project" value="InterPro"/>
</dbReference>
<dbReference type="STRING" id="3068.D8TV52"/>
<evidence type="ECO:0000256" key="1">
    <source>
        <dbReference type="ARBA" id="ARBA00022723"/>
    </source>
</evidence>
<reference evidence="6 7" key="1">
    <citation type="journal article" date="2010" name="Science">
        <title>Genomic analysis of organismal complexity in the multicellular green alga Volvox carteri.</title>
        <authorList>
            <person name="Prochnik S.E."/>
            <person name="Umen J."/>
            <person name="Nedelcu A.M."/>
            <person name="Hallmann A."/>
            <person name="Miller S.M."/>
            <person name="Nishii I."/>
            <person name="Ferris P."/>
            <person name="Kuo A."/>
            <person name="Mitros T."/>
            <person name="Fritz-Laylin L.K."/>
            <person name="Hellsten U."/>
            <person name="Chapman J."/>
            <person name="Simakov O."/>
            <person name="Rensing S.A."/>
            <person name="Terry A."/>
            <person name="Pangilinan J."/>
            <person name="Kapitonov V."/>
            <person name="Jurka J."/>
            <person name="Salamov A."/>
            <person name="Shapiro H."/>
            <person name="Schmutz J."/>
            <person name="Grimwood J."/>
            <person name="Lindquist E."/>
            <person name="Lucas S."/>
            <person name="Grigoriev I.V."/>
            <person name="Schmitt R."/>
            <person name="Kirk D."/>
            <person name="Rokhsar D.S."/>
        </authorList>
    </citation>
    <scope>NUCLEOTIDE SEQUENCE [LARGE SCALE GENOMIC DNA]</scope>
    <source>
        <strain evidence="7">f. Nagariensis / Eve</strain>
    </source>
</reference>
<dbReference type="InterPro" id="IPR011992">
    <property type="entry name" value="EF-hand-dom_pair"/>
</dbReference>
<feature type="domain" description="EF-hand" evidence="5">
    <location>
        <begin position="186"/>
        <end position="221"/>
    </location>
</feature>
<evidence type="ECO:0000256" key="3">
    <source>
        <dbReference type="ARBA" id="ARBA00022837"/>
    </source>
</evidence>
<keyword evidence="3" id="KW-0106">Calcium</keyword>
<dbReference type="AlphaFoldDB" id="D8TV52"/>
<feature type="compositionally biased region" description="Pro residues" evidence="4">
    <location>
        <begin position="33"/>
        <end position="43"/>
    </location>
</feature>
<dbReference type="eggNOG" id="KOG0032">
    <property type="taxonomic scope" value="Eukaryota"/>
</dbReference>
<feature type="domain" description="EF-hand" evidence="5">
    <location>
        <begin position="150"/>
        <end position="185"/>
    </location>
</feature>
<name>D8TV52_VOLCA</name>
<dbReference type="InParanoid" id="D8TV52"/>
<dbReference type="InterPro" id="IPR051581">
    <property type="entry name" value="Ca-bind"/>
</dbReference>
<keyword evidence="7" id="KW-1185">Reference proteome</keyword>
<keyword evidence="1" id="KW-0479">Metal-binding</keyword>
<dbReference type="GeneID" id="9616727"/>